<dbReference type="AlphaFoldDB" id="A0A1V3BX85"/>
<proteinExistence type="predicted"/>
<feature type="compositionally biased region" description="Basic residues" evidence="1">
    <location>
        <begin position="29"/>
        <end position="44"/>
    </location>
</feature>
<organism evidence="3 4">
    <name type="scientific">Nocardiopsis sinuspersici</name>
    <dbReference type="NCBI Taxonomy" id="501010"/>
    <lineage>
        <taxon>Bacteria</taxon>
        <taxon>Bacillati</taxon>
        <taxon>Actinomycetota</taxon>
        <taxon>Actinomycetes</taxon>
        <taxon>Streptosporangiales</taxon>
        <taxon>Nocardiopsidaceae</taxon>
        <taxon>Nocardiopsis</taxon>
    </lineage>
</organism>
<reference evidence="2 5" key="3">
    <citation type="submission" date="2020-07" db="EMBL/GenBank/DDBJ databases">
        <title>Sequencing the genomes of 1000 actinobacteria strains.</title>
        <authorList>
            <person name="Klenk H.-P."/>
        </authorList>
    </citation>
    <scope>NUCLEOTIDE SEQUENCE [LARGE SCALE GENOMIC DNA]</scope>
    <source>
        <strain evidence="2 5">DSM 45278</strain>
    </source>
</reference>
<sequence length="67" mass="8292">MFHTELMNANAREMTEQRVREAQNVQAARRAHARERAQRRHERAQRRQERREHRLLSRKREDYGRAV</sequence>
<evidence type="ECO:0000256" key="1">
    <source>
        <dbReference type="SAM" id="MobiDB-lite"/>
    </source>
</evidence>
<keyword evidence="4" id="KW-1185">Reference proteome</keyword>
<dbReference type="EMBL" id="JACCHL010000001">
    <property type="protein sequence ID" value="NYH54390.1"/>
    <property type="molecule type" value="Genomic_DNA"/>
</dbReference>
<evidence type="ECO:0000313" key="2">
    <source>
        <dbReference type="EMBL" id="NYH54390.1"/>
    </source>
</evidence>
<reference evidence="4" key="2">
    <citation type="submission" date="2016-08" db="EMBL/GenBank/DDBJ databases">
        <authorList>
            <person name="Tokovenko B."/>
            <person name="Kalinowski J."/>
        </authorList>
    </citation>
    <scope>NUCLEOTIDE SEQUENCE [LARGE SCALE GENOMIC DNA]</scope>
    <source>
        <strain evidence="4">UTMC102</strain>
    </source>
</reference>
<evidence type="ECO:0000313" key="4">
    <source>
        <dbReference type="Proteomes" id="UP000189004"/>
    </source>
</evidence>
<feature type="region of interest" description="Disordered" evidence="1">
    <location>
        <begin position="1"/>
        <end position="67"/>
    </location>
</feature>
<dbReference type="RefSeq" id="WP_077689545.1">
    <property type="nucleotide sequence ID" value="NZ_JACCHL010000001.1"/>
</dbReference>
<dbReference type="EMBL" id="MCOK01000001">
    <property type="protein sequence ID" value="OOC53187.1"/>
    <property type="molecule type" value="Genomic_DNA"/>
</dbReference>
<protein>
    <submittedName>
        <fullName evidence="2">F0F1-type ATP synthase membrane subunit b/b</fullName>
    </submittedName>
</protein>
<evidence type="ECO:0000313" key="5">
    <source>
        <dbReference type="Proteomes" id="UP000584931"/>
    </source>
</evidence>
<gene>
    <name evidence="2" type="ORF">HNR06_003979</name>
    <name evidence="3" type="ORF">NOSIN_04585</name>
</gene>
<accession>A0A7Z0BLN6</accession>
<feature type="compositionally biased region" description="Basic and acidic residues" evidence="1">
    <location>
        <begin position="45"/>
        <end position="67"/>
    </location>
</feature>
<name>A0A1V3BX85_9ACTN</name>
<accession>A0A1V3BX85</accession>
<dbReference type="Proteomes" id="UP000189004">
    <property type="component" value="Unassembled WGS sequence"/>
</dbReference>
<evidence type="ECO:0000313" key="3">
    <source>
        <dbReference type="EMBL" id="OOC53187.1"/>
    </source>
</evidence>
<comment type="caution">
    <text evidence="3">The sequence shown here is derived from an EMBL/GenBank/DDBJ whole genome shotgun (WGS) entry which is preliminary data.</text>
</comment>
<reference evidence="3" key="1">
    <citation type="submission" date="2016-08" db="EMBL/GenBank/DDBJ databases">
        <authorList>
            <person name="Seilhamer J.J."/>
        </authorList>
    </citation>
    <scope>NUCLEOTIDE SEQUENCE [LARGE SCALE GENOMIC DNA]</scope>
    <source>
        <strain evidence="3">UTMC102</strain>
    </source>
</reference>
<dbReference type="Proteomes" id="UP000584931">
    <property type="component" value="Unassembled WGS sequence"/>
</dbReference>